<name>A0A4R6NCM7_9BURK</name>
<dbReference type="PRINTS" id="PR00723">
    <property type="entry name" value="SUBTILISIN"/>
</dbReference>
<feature type="domain" description="Peptidase S8/S53" evidence="11">
    <location>
        <begin position="161"/>
        <end position="645"/>
    </location>
</feature>
<dbReference type="Gene3D" id="2.60.40.2310">
    <property type="match status" value="1"/>
</dbReference>
<dbReference type="InterPro" id="IPR010259">
    <property type="entry name" value="S8pro/Inhibitor_I9"/>
</dbReference>
<dbReference type="Pfam" id="PF17766">
    <property type="entry name" value="fn3_6"/>
    <property type="match status" value="1"/>
</dbReference>
<dbReference type="InterPro" id="IPR046450">
    <property type="entry name" value="PA_dom_sf"/>
</dbReference>
<feature type="chain" id="PRO_5020895682" evidence="10">
    <location>
        <begin position="27"/>
        <end position="1048"/>
    </location>
</feature>
<dbReference type="InterPro" id="IPR015500">
    <property type="entry name" value="Peptidase_S8_subtilisin-rel"/>
</dbReference>
<keyword evidence="16" id="KW-1185">Reference proteome</keyword>
<dbReference type="Gene3D" id="2.60.120.380">
    <property type="match status" value="1"/>
</dbReference>
<keyword evidence="6 8" id="KW-0720">Serine protease</keyword>
<dbReference type="EMBL" id="SNXE01000001">
    <property type="protein sequence ID" value="TDP13290.1"/>
    <property type="molecule type" value="Genomic_DNA"/>
</dbReference>
<evidence type="ECO:0000256" key="6">
    <source>
        <dbReference type="ARBA" id="ARBA00022825"/>
    </source>
</evidence>
<dbReference type="Proteomes" id="UP000295357">
    <property type="component" value="Unassembled WGS sequence"/>
</dbReference>
<dbReference type="InterPro" id="IPR003137">
    <property type="entry name" value="PA_domain"/>
</dbReference>
<evidence type="ECO:0000259" key="14">
    <source>
        <dbReference type="Pfam" id="PF17766"/>
    </source>
</evidence>
<evidence type="ECO:0000256" key="1">
    <source>
        <dbReference type="ARBA" id="ARBA00011073"/>
    </source>
</evidence>
<feature type="active site" description="Charge relay system" evidence="7 8">
    <location>
        <position position="259"/>
    </location>
</feature>
<dbReference type="PROSITE" id="PS00137">
    <property type="entry name" value="SUBTILASE_HIS"/>
    <property type="match status" value="1"/>
</dbReference>
<accession>A0A4R6NCM7</accession>
<feature type="signal peptide" evidence="10">
    <location>
        <begin position="1"/>
        <end position="26"/>
    </location>
</feature>
<keyword evidence="2" id="KW-0964">Secreted</keyword>
<dbReference type="Gene3D" id="3.30.70.80">
    <property type="entry name" value="Peptidase S8 propeptide/proteinase inhibitor I9"/>
    <property type="match status" value="1"/>
</dbReference>
<evidence type="ECO:0000256" key="3">
    <source>
        <dbReference type="ARBA" id="ARBA00022670"/>
    </source>
</evidence>
<dbReference type="SUPFAM" id="SSF52025">
    <property type="entry name" value="PA domain"/>
    <property type="match status" value="1"/>
</dbReference>
<feature type="domain" description="Subtilisin-like protease fibronectin type-III" evidence="14">
    <location>
        <begin position="716"/>
        <end position="808"/>
    </location>
</feature>
<feature type="active site" description="Charge relay system" evidence="7 8">
    <location>
        <position position="604"/>
    </location>
</feature>
<dbReference type="InterPro" id="IPR045051">
    <property type="entry name" value="SBT"/>
</dbReference>
<feature type="domain" description="Inhibitor I9" evidence="13">
    <location>
        <begin position="32"/>
        <end position="132"/>
    </location>
</feature>
<dbReference type="PROSITE" id="PS00136">
    <property type="entry name" value="SUBTILASE_ASP"/>
    <property type="match status" value="1"/>
</dbReference>
<sequence length="1048" mass="106013">MNSKKLRPASLAVATLLAAMAMSAQAQETRRSYIVQLANAPVASYEGGIAGLPATKPAPGSRLDVSAADVKAYIAYLEQKQNDVISTINPAHITHRYDVVLNGFAAMLTDSEVRALKKNSGVARIEADEMLQPYTSYTSSFLGLDKAAGLWEQAGGKDKAGEDMIIAIVDSGVWPENLSFADRVDANGVPTHDPSGTLAYGPPPAKWKGAGCETSRGSDSGSVKASNCNNKLLGVRSFVALNAPIAATEFLTGRDGGGHGTHVASTAGGNANVPSTINGIDMGSMSGVAPRARIASYKTCFTGTTATNGGCATASSVSSINQAVKDGADVINYSIGPTAGGGTLNDAIQAAFLNASNAGVFVAAAGGNSGPNTNPVSNLGPWHATVAASTHDRTVGAEAVVEGSGSYVGASVNQTPVASSNLILATAAALSGANPTQADLCYGAADGVVTLDPVKVAGKIVVCTRGATARVNKSLAVLQAGGIGMILADNGAGLVAEPHSVPTIHINAADGVAVKNFVAANPAAQGSIGVAQVRFGDVLAPQTAGFSSRGPNVANNNILKPDFAAPGVDIVAGYVPGLTAAEASAIRGGASTSKTAEGMISGTSMASPHVAGLAALIKQQRPSWTPAMIKSALATTAGDTYNDGVNLPLAWSATANANGRLPWAQGSGQVRPNLATDPGLVYDATAIDYARFTCGLSLNMFSAATCAAVGTIQPHNLNLASLTAASVMGSQTLTRTVTNVSDSSATYTAKVEMPGFNVEVSPSSFTIAPGAKQTYTVKLTRSTAPLDTWVYGSLTWSDGTRNVRSPLTARATALAAPASVYSEAASGSKLFTIGTGFAGSMVVERGGLKAATRSAATLTGTNTGTATTICRANNSPAVKVHDVAVPAGTLAMRFSLFNADTTGGQLAGKEDDLDMLLLDNAGNALAGSLNDGSNESVQLTSPAAGNYKVCVISYSLQGRPSTNYTLSSWIVGPSDVGGNFRVLAPANAVIGGTATVGMSWSGLPLGQRYLGAAAYRVGGVRQGVTLLEVLTNDPVPLAKSGRPVNAQE</sequence>
<evidence type="ECO:0000256" key="8">
    <source>
        <dbReference type="PROSITE-ProRule" id="PRU01240"/>
    </source>
</evidence>
<reference evidence="15 16" key="1">
    <citation type="submission" date="2019-03" db="EMBL/GenBank/DDBJ databases">
        <title>Genomic Encyclopedia of Type Strains, Phase IV (KMG-IV): sequencing the most valuable type-strain genomes for metagenomic binning, comparative biology and taxonomic classification.</title>
        <authorList>
            <person name="Goeker M."/>
        </authorList>
    </citation>
    <scope>NUCLEOTIDE SEQUENCE [LARGE SCALE GENOMIC DNA]</scope>
    <source>
        <strain evidence="15 16">DSM 25082</strain>
    </source>
</reference>
<dbReference type="SUPFAM" id="SSF52743">
    <property type="entry name" value="Subtilisin-like"/>
    <property type="match status" value="1"/>
</dbReference>
<dbReference type="InterPro" id="IPR022398">
    <property type="entry name" value="Peptidase_S8_His-AS"/>
</dbReference>
<dbReference type="CDD" id="cd02120">
    <property type="entry name" value="PA_subtilisin_like"/>
    <property type="match status" value="1"/>
</dbReference>
<dbReference type="PANTHER" id="PTHR10795">
    <property type="entry name" value="PROPROTEIN CONVERTASE SUBTILISIN/KEXIN"/>
    <property type="match status" value="1"/>
</dbReference>
<dbReference type="Pfam" id="PF02225">
    <property type="entry name" value="PA"/>
    <property type="match status" value="1"/>
</dbReference>
<organism evidence="15 16">
    <name type="scientific">Roseateles asaccharophilus</name>
    <dbReference type="NCBI Taxonomy" id="582607"/>
    <lineage>
        <taxon>Bacteria</taxon>
        <taxon>Pseudomonadati</taxon>
        <taxon>Pseudomonadota</taxon>
        <taxon>Betaproteobacteria</taxon>
        <taxon>Burkholderiales</taxon>
        <taxon>Sphaerotilaceae</taxon>
        <taxon>Roseateles</taxon>
    </lineage>
</organism>
<dbReference type="Gene3D" id="3.50.30.30">
    <property type="match status" value="1"/>
</dbReference>
<evidence type="ECO:0000313" key="16">
    <source>
        <dbReference type="Proteomes" id="UP000295357"/>
    </source>
</evidence>
<evidence type="ECO:0000256" key="10">
    <source>
        <dbReference type="SAM" id="SignalP"/>
    </source>
</evidence>
<keyword evidence="3 8" id="KW-0645">Protease</keyword>
<dbReference type="Gene3D" id="3.40.50.200">
    <property type="entry name" value="Peptidase S8/S53 domain"/>
    <property type="match status" value="1"/>
</dbReference>
<evidence type="ECO:0000259" key="12">
    <source>
        <dbReference type="Pfam" id="PF02225"/>
    </source>
</evidence>
<dbReference type="InterPro" id="IPR023828">
    <property type="entry name" value="Peptidase_S8_Ser-AS"/>
</dbReference>
<dbReference type="InterPro" id="IPR041469">
    <property type="entry name" value="Subtilisin-like_FN3"/>
</dbReference>
<evidence type="ECO:0000256" key="9">
    <source>
        <dbReference type="RuleBase" id="RU003355"/>
    </source>
</evidence>
<evidence type="ECO:0000256" key="7">
    <source>
        <dbReference type="PIRSR" id="PIRSR615500-1"/>
    </source>
</evidence>
<evidence type="ECO:0000256" key="2">
    <source>
        <dbReference type="ARBA" id="ARBA00022525"/>
    </source>
</evidence>
<gene>
    <name evidence="15" type="ORF">DFR39_101765</name>
</gene>
<keyword evidence="5 8" id="KW-0378">Hydrolase</keyword>
<dbReference type="PROSITE" id="PS00138">
    <property type="entry name" value="SUBTILASE_SER"/>
    <property type="match status" value="1"/>
</dbReference>
<dbReference type="GO" id="GO:0004252">
    <property type="term" value="F:serine-type endopeptidase activity"/>
    <property type="evidence" value="ECO:0007669"/>
    <property type="project" value="UniProtKB-UniRule"/>
</dbReference>
<evidence type="ECO:0000256" key="4">
    <source>
        <dbReference type="ARBA" id="ARBA00022729"/>
    </source>
</evidence>
<evidence type="ECO:0000259" key="13">
    <source>
        <dbReference type="Pfam" id="PF05922"/>
    </source>
</evidence>
<dbReference type="Pfam" id="PF05922">
    <property type="entry name" value="Inhibitor_I9"/>
    <property type="match status" value="1"/>
</dbReference>
<dbReference type="AlphaFoldDB" id="A0A4R6NCM7"/>
<dbReference type="RefSeq" id="WP_133602183.1">
    <property type="nucleotide sequence ID" value="NZ_JAUFPJ010000001.1"/>
</dbReference>
<comment type="similarity">
    <text evidence="1 8 9">Belongs to the peptidase S8 family.</text>
</comment>
<evidence type="ECO:0000259" key="11">
    <source>
        <dbReference type="Pfam" id="PF00082"/>
    </source>
</evidence>
<keyword evidence="4 10" id="KW-0732">Signal</keyword>
<dbReference type="Pfam" id="PF00082">
    <property type="entry name" value="Peptidase_S8"/>
    <property type="match status" value="1"/>
</dbReference>
<dbReference type="InterPro" id="IPR037045">
    <property type="entry name" value="S8pro/Inhibitor_I9_sf"/>
</dbReference>
<evidence type="ECO:0000256" key="5">
    <source>
        <dbReference type="ARBA" id="ARBA00022801"/>
    </source>
</evidence>
<comment type="caution">
    <text evidence="15">The sequence shown here is derived from an EMBL/GenBank/DDBJ whole genome shotgun (WGS) entry which is preliminary data.</text>
</comment>
<dbReference type="InterPro" id="IPR036852">
    <property type="entry name" value="Peptidase_S8/S53_dom_sf"/>
</dbReference>
<dbReference type="InterPro" id="IPR000209">
    <property type="entry name" value="Peptidase_S8/S53_dom"/>
</dbReference>
<dbReference type="OrthoDB" id="614750at2"/>
<evidence type="ECO:0000313" key="15">
    <source>
        <dbReference type="EMBL" id="TDP13290.1"/>
    </source>
</evidence>
<protein>
    <submittedName>
        <fullName evidence="15">PA domain-containing protein</fullName>
    </submittedName>
</protein>
<dbReference type="InterPro" id="IPR023827">
    <property type="entry name" value="Peptidase_S8_Asp-AS"/>
</dbReference>
<dbReference type="GO" id="GO:0006508">
    <property type="term" value="P:proteolysis"/>
    <property type="evidence" value="ECO:0007669"/>
    <property type="project" value="UniProtKB-KW"/>
</dbReference>
<proteinExistence type="inferred from homology"/>
<feature type="domain" description="PA" evidence="12">
    <location>
        <begin position="439"/>
        <end position="513"/>
    </location>
</feature>
<dbReference type="PROSITE" id="PS51892">
    <property type="entry name" value="SUBTILASE"/>
    <property type="match status" value="1"/>
</dbReference>
<feature type="active site" description="Charge relay system" evidence="7 8">
    <location>
        <position position="170"/>
    </location>
</feature>
<dbReference type="SUPFAM" id="SSF54897">
    <property type="entry name" value="Protease propeptides/inhibitors"/>
    <property type="match status" value="1"/>
</dbReference>